<feature type="compositionally biased region" description="Basic and acidic residues" evidence="6">
    <location>
        <begin position="328"/>
        <end position="349"/>
    </location>
</feature>
<feature type="transmembrane region" description="Helical" evidence="7">
    <location>
        <begin position="208"/>
        <end position="228"/>
    </location>
</feature>
<accession>A0A7R7ZJR5</accession>
<comment type="subcellular location">
    <subcellularLocation>
        <location evidence="1">Membrane</location>
        <topology evidence="1">Multi-pass membrane protein</topology>
    </subcellularLocation>
</comment>
<feature type="transmembrane region" description="Helical" evidence="7">
    <location>
        <begin position="126"/>
        <end position="153"/>
    </location>
</feature>
<dbReference type="PANTHER" id="PTHR33048">
    <property type="entry name" value="PTH11-LIKE INTEGRAL MEMBRANE PROTEIN (AFU_ORTHOLOGUE AFUA_5G11245)"/>
    <property type="match status" value="1"/>
</dbReference>
<evidence type="ECO:0000259" key="8">
    <source>
        <dbReference type="Pfam" id="PF20684"/>
    </source>
</evidence>
<evidence type="ECO:0000313" key="10">
    <source>
        <dbReference type="Proteomes" id="UP000637239"/>
    </source>
</evidence>
<dbReference type="RefSeq" id="XP_043131849.1">
    <property type="nucleotide sequence ID" value="XM_043282508.1"/>
</dbReference>
<gene>
    <name evidence="9" type="ORF">ACHE_10729A</name>
</gene>
<feature type="transmembrane region" description="Helical" evidence="7">
    <location>
        <begin position="6"/>
        <end position="25"/>
    </location>
</feature>
<dbReference type="KEGG" id="ache:ACHE_10729A"/>
<evidence type="ECO:0000256" key="4">
    <source>
        <dbReference type="ARBA" id="ARBA00023136"/>
    </source>
</evidence>
<feature type="transmembrane region" description="Helical" evidence="7">
    <location>
        <begin position="93"/>
        <end position="114"/>
    </location>
</feature>
<dbReference type="Proteomes" id="UP000637239">
    <property type="component" value="Chromosome 1"/>
</dbReference>
<evidence type="ECO:0000313" key="9">
    <source>
        <dbReference type="EMBL" id="BCR83327.1"/>
    </source>
</evidence>
<keyword evidence="4 7" id="KW-0472">Membrane</keyword>
<reference evidence="9" key="2">
    <citation type="submission" date="2021-02" db="EMBL/GenBank/DDBJ databases">
        <title>Aspergillus chevalieri M1 genome sequence.</title>
        <authorList>
            <person name="Kadooka C."/>
            <person name="Mori K."/>
            <person name="Futagami T."/>
        </authorList>
    </citation>
    <scope>NUCLEOTIDE SEQUENCE</scope>
    <source>
        <strain evidence="9">M1</strain>
    </source>
</reference>
<keyword evidence="2 7" id="KW-0812">Transmembrane</keyword>
<name>A0A7R7ZJR5_ASPCH</name>
<feature type="region of interest" description="Disordered" evidence="6">
    <location>
        <begin position="322"/>
        <end position="376"/>
    </location>
</feature>
<sequence>MAYNVAAELFAEWAIGLGIIAVRLYARWKVGGEKFYWDDLCLGSVTIFWTFHTVFLYLCTDVYGSNIGLTEKTALEVPDDKVPVLREGSIDAFIAWLSYIFMAWSFKGVLIFLYNNMTMGLWQHRLAIIASIFCICTFFASLFFHLFICYPVHKTWQIKPYAGDNCTVRPLNYIVIEILSIITDIVIMCVPIPLILAARIRPTQKLMLCCLFSSGIFVMVAAFLRAYYSVKNISSLSIALGWASREALVSVITVSAPGLKPLITRSRWFQSYGSSTGATGTAGTATIGGSNKRLDTTCSRSKSRGWRESIGAHPIELGSSLGFKKGRRGSEAESQEHIIGEEESGDKGQGKNGGIMVTTNLTFSEDIEQSGDQKNA</sequence>
<evidence type="ECO:0000256" key="3">
    <source>
        <dbReference type="ARBA" id="ARBA00022989"/>
    </source>
</evidence>
<evidence type="ECO:0000256" key="6">
    <source>
        <dbReference type="SAM" id="MobiDB-lite"/>
    </source>
</evidence>
<keyword evidence="10" id="KW-1185">Reference proteome</keyword>
<organism evidence="9 10">
    <name type="scientific">Aspergillus chevalieri</name>
    <name type="common">Eurotium chevalieri</name>
    <dbReference type="NCBI Taxonomy" id="182096"/>
    <lineage>
        <taxon>Eukaryota</taxon>
        <taxon>Fungi</taxon>
        <taxon>Dikarya</taxon>
        <taxon>Ascomycota</taxon>
        <taxon>Pezizomycotina</taxon>
        <taxon>Eurotiomycetes</taxon>
        <taxon>Eurotiomycetidae</taxon>
        <taxon>Eurotiales</taxon>
        <taxon>Aspergillaceae</taxon>
        <taxon>Aspergillus</taxon>
        <taxon>Aspergillus subgen. Aspergillus</taxon>
    </lineage>
</organism>
<evidence type="ECO:0000256" key="2">
    <source>
        <dbReference type="ARBA" id="ARBA00022692"/>
    </source>
</evidence>
<evidence type="ECO:0000256" key="5">
    <source>
        <dbReference type="ARBA" id="ARBA00038359"/>
    </source>
</evidence>
<protein>
    <recommendedName>
        <fullName evidence="8">Rhodopsin domain-containing protein</fullName>
    </recommendedName>
</protein>
<proteinExistence type="inferred from homology"/>
<dbReference type="GO" id="GO:0016020">
    <property type="term" value="C:membrane"/>
    <property type="evidence" value="ECO:0007669"/>
    <property type="project" value="UniProtKB-SubCell"/>
</dbReference>
<dbReference type="InterPro" id="IPR049326">
    <property type="entry name" value="Rhodopsin_dom_fungi"/>
</dbReference>
<feature type="transmembrane region" description="Helical" evidence="7">
    <location>
        <begin position="173"/>
        <end position="196"/>
    </location>
</feature>
<comment type="similarity">
    <text evidence="5">Belongs to the SAT4 family.</text>
</comment>
<dbReference type="Pfam" id="PF20684">
    <property type="entry name" value="Fung_rhodopsin"/>
    <property type="match status" value="1"/>
</dbReference>
<dbReference type="PANTHER" id="PTHR33048:SF152">
    <property type="entry name" value="INTEGRAL MEMBRANE PROTEIN"/>
    <property type="match status" value="1"/>
</dbReference>
<dbReference type="AlphaFoldDB" id="A0A7R7ZJR5"/>
<dbReference type="InterPro" id="IPR052337">
    <property type="entry name" value="SAT4-like"/>
</dbReference>
<keyword evidence="3 7" id="KW-1133">Transmembrane helix</keyword>
<evidence type="ECO:0000256" key="1">
    <source>
        <dbReference type="ARBA" id="ARBA00004141"/>
    </source>
</evidence>
<dbReference type="GeneID" id="66977686"/>
<feature type="transmembrane region" description="Helical" evidence="7">
    <location>
        <begin position="37"/>
        <end position="58"/>
    </location>
</feature>
<dbReference type="EMBL" id="AP024416">
    <property type="protein sequence ID" value="BCR83327.1"/>
    <property type="molecule type" value="Genomic_DNA"/>
</dbReference>
<reference evidence="9" key="1">
    <citation type="submission" date="2021-01" db="EMBL/GenBank/DDBJ databases">
        <authorList>
            <consortium name="Aspergillus chevalieri M1 genome sequencing consortium"/>
            <person name="Kazuki M."/>
            <person name="Futagami T."/>
        </authorList>
    </citation>
    <scope>NUCLEOTIDE SEQUENCE</scope>
    <source>
        <strain evidence="9">M1</strain>
    </source>
</reference>
<feature type="domain" description="Rhodopsin" evidence="8">
    <location>
        <begin position="22"/>
        <end position="265"/>
    </location>
</feature>
<evidence type="ECO:0000256" key="7">
    <source>
        <dbReference type="SAM" id="Phobius"/>
    </source>
</evidence>